<evidence type="ECO:0000256" key="1">
    <source>
        <dbReference type="SAM" id="MobiDB-lite"/>
    </source>
</evidence>
<evidence type="ECO:0000313" key="3">
    <source>
        <dbReference type="Proteomes" id="UP001219518"/>
    </source>
</evidence>
<reference evidence="2" key="1">
    <citation type="submission" date="2021-07" db="EMBL/GenBank/DDBJ databases">
        <authorList>
            <person name="Catto M.A."/>
            <person name="Jacobson A."/>
            <person name="Kennedy G."/>
            <person name="Labadie P."/>
            <person name="Hunt B.G."/>
            <person name="Srinivasan R."/>
        </authorList>
    </citation>
    <scope>NUCLEOTIDE SEQUENCE</scope>
    <source>
        <strain evidence="2">PL_HMW_Pooled</strain>
        <tissue evidence="2">Head</tissue>
    </source>
</reference>
<name>A0AAE1LCH9_9NEOP</name>
<comment type="caution">
    <text evidence="2">The sequence shown here is derived from an EMBL/GenBank/DDBJ whole genome shotgun (WGS) entry which is preliminary data.</text>
</comment>
<keyword evidence="3" id="KW-1185">Reference proteome</keyword>
<dbReference type="EMBL" id="JAHWGI010000394">
    <property type="protein sequence ID" value="KAK3915006.1"/>
    <property type="molecule type" value="Genomic_DNA"/>
</dbReference>
<feature type="compositionally biased region" description="Acidic residues" evidence="1">
    <location>
        <begin position="285"/>
        <end position="295"/>
    </location>
</feature>
<proteinExistence type="predicted"/>
<feature type="compositionally biased region" description="Low complexity" evidence="1">
    <location>
        <begin position="221"/>
        <end position="238"/>
    </location>
</feature>
<dbReference type="Proteomes" id="UP001219518">
    <property type="component" value="Unassembled WGS sequence"/>
</dbReference>
<feature type="compositionally biased region" description="Low complexity" evidence="1">
    <location>
        <begin position="193"/>
        <end position="214"/>
    </location>
</feature>
<feature type="region of interest" description="Disordered" evidence="1">
    <location>
        <begin position="102"/>
        <end position="128"/>
    </location>
</feature>
<protein>
    <submittedName>
        <fullName evidence="2">Epidermal growth factor receptor</fullName>
    </submittedName>
</protein>
<dbReference type="AlphaFoldDB" id="A0AAE1LCH9"/>
<feature type="compositionally biased region" description="Low complexity" evidence="1">
    <location>
        <begin position="273"/>
        <end position="284"/>
    </location>
</feature>
<reference evidence="2" key="2">
    <citation type="journal article" date="2023" name="BMC Genomics">
        <title>Pest status, molecular evolution, and epigenetic factors derived from the genome assembly of Frankliniella fusca, a thysanopteran phytovirus vector.</title>
        <authorList>
            <person name="Catto M.A."/>
            <person name="Labadie P.E."/>
            <person name="Jacobson A.L."/>
            <person name="Kennedy G.G."/>
            <person name="Srinivasan R."/>
            <person name="Hunt B.G."/>
        </authorList>
    </citation>
    <scope>NUCLEOTIDE SEQUENCE</scope>
    <source>
        <strain evidence="2">PL_HMW_Pooled</strain>
    </source>
</reference>
<sequence length="376" mass="40374">MPLPSQVPPSTLNFFHAIDACSVCDIQFLVVIVIAQMRDRMIVQANVLGKCLIRCNWISVKAYKYVRDHPNAAQFNFATLSEEQQRAAGGRPRWSVVCAARNTPNRPAPEQSGPKRPGLAIGPQPRGPELFGLGYRPEAIMADEGEAAVMSDHECMGMVDLTPAAVDSPEATASSSASDAEVAAAPAPPAPGPQAGLAAAAAAAPSATTPSSCPADDDPEPAAADAPEPSSRSEVSPEPSRRGSLRRNKPPALVIRSAETSPRLRSKRRGSRITDISSSGSSSSSEEEREPDEVLPEAKTRDVNAGAENHEHRFKWSNIDIDSSSSDLYAKYFFLFVMSEDLSSKFSSKLKFSAMSRCELDAKRSRIGWRKPDPGD</sequence>
<organism evidence="2 3">
    <name type="scientific">Frankliniella fusca</name>
    <dbReference type="NCBI Taxonomy" id="407009"/>
    <lineage>
        <taxon>Eukaryota</taxon>
        <taxon>Metazoa</taxon>
        <taxon>Ecdysozoa</taxon>
        <taxon>Arthropoda</taxon>
        <taxon>Hexapoda</taxon>
        <taxon>Insecta</taxon>
        <taxon>Pterygota</taxon>
        <taxon>Neoptera</taxon>
        <taxon>Paraneoptera</taxon>
        <taxon>Thysanoptera</taxon>
        <taxon>Terebrantia</taxon>
        <taxon>Thripoidea</taxon>
        <taxon>Thripidae</taxon>
        <taxon>Frankliniella</taxon>
    </lineage>
</organism>
<evidence type="ECO:0000313" key="2">
    <source>
        <dbReference type="EMBL" id="KAK3915006.1"/>
    </source>
</evidence>
<feature type="compositionally biased region" description="Low complexity" evidence="1">
    <location>
        <begin position="168"/>
        <end position="185"/>
    </location>
</feature>
<accession>A0AAE1LCH9</accession>
<feature type="region of interest" description="Disordered" evidence="1">
    <location>
        <begin position="167"/>
        <end position="311"/>
    </location>
</feature>
<keyword evidence="2" id="KW-0675">Receptor</keyword>
<gene>
    <name evidence="2" type="ORF">KUF71_005694</name>
</gene>